<keyword evidence="11" id="KW-0449">Lipoprotein</keyword>
<dbReference type="InterPro" id="IPR039093">
    <property type="entry name" value="XRP2"/>
</dbReference>
<dbReference type="EMBL" id="NCKU01008401">
    <property type="protein sequence ID" value="RWS01929.1"/>
    <property type="molecule type" value="Genomic_DNA"/>
</dbReference>
<keyword evidence="5" id="KW-1003">Cell membrane</keyword>
<dbReference type="GO" id="GO:1990075">
    <property type="term" value="C:periciliary membrane compartment"/>
    <property type="evidence" value="ECO:0007669"/>
    <property type="project" value="TreeGrafter"/>
</dbReference>
<dbReference type="GO" id="GO:0005929">
    <property type="term" value="C:cilium"/>
    <property type="evidence" value="ECO:0007669"/>
    <property type="project" value="TreeGrafter"/>
</dbReference>
<evidence type="ECO:0000256" key="4">
    <source>
        <dbReference type="ARBA" id="ARBA00022468"/>
    </source>
</evidence>
<dbReference type="InterPro" id="IPR012945">
    <property type="entry name" value="Tubulin-bd_cofactor_C_dom"/>
</dbReference>
<reference evidence="13 14" key="1">
    <citation type="journal article" date="2018" name="Gigascience">
        <title>Genomes of trombidid mites reveal novel predicted allergens and laterally-transferred genes associated with secondary metabolism.</title>
        <authorList>
            <person name="Dong X."/>
            <person name="Chaisiri K."/>
            <person name="Xia D."/>
            <person name="Armstrong S.D."/>
            <person name="Fang Y."/>
            <person name="Donnelly M.J."/>
            <person name="Kadowaki T."/>
            <person name="McGarry J.W."/>
            <person name="Darby A.C."/>
            <person name="Makepeace B.L."/>
        </authorList>
    </citation>
    <scope>NUCLEOTIDE SEQUENCE [LARGE SCALE GENOMIC DNA]</scope>
    <source>
        <strain evidence="13">UoL-WK</strain>
    </source>
</reference>
<keyword evidence="14" id="KW-1185">Reference proteome</keyword>
<evidence type="ECO:0000256" key="6">
    <source>
        <dbReference type="ARBA" id="ARBA00022707"/>
    </source>
</evidence>
<evidence type="ECO:0000256" key="5">
    <source>
        <dbReference type="ARBA" id="ARBA00022475"/>
    </source>
</evidence>
<comment type="subcellular location">
    <subcellularLocation>
        <location evidence="1">Cell membrane</location>
        <topology evidence="1">Lipid-anchor</topology>
        <orientation evidence="1">Cytoplasmic side</orientation>
    </subcellularLocation>
</comment>
<comment type="similarity">
    <text evidence="2">Belongs to the TBCC family.</text>
</comment>
<evidence type="ECO:0000256" key="10">
    <source>
        <dbReference type="ARBA" id="ARBA00023139"/>
    </source>
</evidence>
<feature type="non-terminal residue" evidence="13">
    <location>
        <position position="1"/>
    </location>
</feature>
<dbReference type="OrthoDB" id="194775at2759"/>
<dbReference type="Proteomes" id="UP000285301">
    <property type="component" value="Unassembled WGS sequence"/>
</dbReference>
<dbReference type="GO" id="GO:0005525">
    <property type="term" value="F:GTP binding"/>
    <property type="evidence" value="ECO:0007669"/>
    <property type="project" value="UniProtKB-KW"/>
</dbReference>
<sequence>SNRENVDLKNFIIENEIGATIIKKPNSINGEQFIVQNCQNSNIFVFDHISAVTVDECTDCTFFFGPTKGRCLQVFLYCMTMPTIESTYDIKFACFAFFYHELNEQFKEAGLSVFNNHWYRIFDFNQSEDEMHWSLFTVDVRPEDYFPNLTSVDEMEISMDSVVSVVPKTLGSKLDKNDQTCLVIFFSDGNREKRAKAFIKEMEHKSCSLVRTKEFSMKEHEAQNVFGTDSYNSVIIRGPVIALEYSGALASKKCSDVAKSIALETGSTGLVYVSTNPNTVLRQVQLIFGAANA</sequence>
<comment type="caution">
    <text evidence="13">The sequence shown here is derived from an EMBL/GenBank/DDBJ whole genome shotgun (WGS) entry which is preliminary data.</text>
</comment>
<organism evidence="13 14">
    <name type="scientific">Dinothrombium tinctorium</name>
    <dbReference type="NCBI Taxonomy" id="1965070"/>
    <lineage>
        <taxon>Eukaryota</taxon>
        <taxon>Metazoa</taxon>
        <taxon>Ecdysozoa</taxon>
        <taxon>Arthropoda</taxon>
        <taxon>Chelicerata</taxon>
        <taxon>Arachnida</taxon>
        <taxon>Acari</taxon>
        <taxon>Acariformes</taxon>
        <taxon>Trombidiformes</taxon>
        <taxon>Prostigmata</taxon>
        <taxon>Anystina</taxon>
        <taxon>Parasitengona</taxon>
        <taxon>Trombidioidea</taxon>
        <taxon>Trombidiidae</taxon>
        <taxon>Dinothrombium</taxon>
    </lineage>
</organism>
<dbReference type="PANTHER" id="PTHR15440:SF0">
    <property type="entry name" value="PROTEIN XRP2"/>
    <property type="match status" value="1"/>
</dbReference>
<keyword evidence="10" id="KW-0564">Palmitate</keyword>
<dbReference type="Gene3D" id="2.160.20.70">
    <property type="match status" value="2"/>
</dbReference>
<dbReference type="AlphaFoldDB" id="A0A3S3Q1Z5"/>
<keyword evidence="6" id="KW-0519">Myristate</keyword>
<feature type="non-terminal residue" evidence="13">
    <location>
        <position position="293"/>
    </location>
</feature>
<evidence type="ECO:0000259" key="12">
    <source>
        <dbReference type="PROSITE" id="PS51329"/>
    </source>
</evidence>
<keyword evidence="4" id="KW-0343">GTPase activation</keyword>
<evidence type="ECO:0000256" key="7">
    <source>
        <dbReference type="ARBA" id="ARBA00022741"/>
    </source>
</evidence>
<dbReference type="PROSITE" id="PS51329">
    <property type="entry name" value="C_CAP_COFACTOR_C"/>
    <property type="match status" value="1"/>
</dbReference>
<dbReference type="InterPro" id="IPR016098">
    <property type="entry name" value="CAP/MinC_C"/>
</dbReference>
<evidence type="ECO:0000313" key="14">
    <source>
        <dbReference type="Proteomes" id="UP000285301"/>
    </source>
</evidence>
<evidence type="ECO:0000313" key="13">
    <source>
        <dbReference type="EMBL" id="RWS01929.1"/>
    </source>
</evidence>
<evidence type="ECO:0000256" key="3">
    <source>
        <dbReference type="ARBA" id="ARBA00015771"/>
    </source>
</evidence>
<evidence type="ECO:0000256" key="11">
    <source>
        <dbReference type="ARBA" id="ARBA00023288"/>
    </source>
</evidence>
<evidence type="ECO:0000256" key="1">
    <source>
        <dbReference type="ARBA" id="ARBA00004342"/>
    </source>
</evidence>
<name>A0A3S3Q1Z5_9ACAR</name>
<evidence type="ECO:0000256" key="9">
    <source>
        <dbReference type="ARBA" id="ARBA00023136"/>
    </source>
</evidence>
<dbReference type="GO" id="GO:0005096">
    <property type="term" value="F:GTPase activator activity"/>
    <property type="evidence" value="ECO:0007669"/>
    <property type="project" value="UniProtKB-KW"/>
</dbReference>
<dbReference type="InterPro" id="IPR006599">
    <property type="entry name" value="CARP_motif"/>
</dbReference>
<dbReference type="PIRSF" id="PIRSF037947">
    <property type="entry name" value="Protein_XRP2"/>
    <property type="match status" value="1"/>
</dbReference>
<dbReference type="InterPro" id="IPR017901">
    <property type="entry name" value="C-CAP_CF_C-like"/>
</dbReference>
<proteinExistence type="inferred from homology"/>
<dbReference type="SMART" id="SM00673">
    <property type="entry name" value="CARP"/>
    <property type="match status" value="1"/>
</dbReference>
<dbReference type="SUPFAM" id="SSF54919">
    <property type="entry name" value="Nucleoside diphosphate kinase, NDK"/>
    <property type="match status" value="1"/>
</dbReference>
<gene>
    <name evidence="13" type="ORF">B4U79_14053</name>
</gene>
<accession>A0A3S3Q1Z5</accession>
<dbReference type="InterPro" id="IPR036850">
    <property type="entry name" value="NDK-like_dom_sf"/>
</dbReference>
<feature type="domain" description="C-CAP/cofactor C-like" evidence="12">
    <location>
        <begin position="1"/>
        <end position="126"/>
    </location>
</feature>
<dbReference type="GO" id="GO:0006892">
    <property type="term" value="P:post-Golgi vesicle-mediated transport"/>
    <property type="evidence" value="ECO:0007669"/>
    <property type="project" value="TreeGrafter"/>
</dbReference>
<dbReference type="PANTHER" id="PTHR15440">
    <property type="entry name" value="XRP2 PROTEIN"/>
    <property type="match status" value="1"/>
</dbReference>
<protein>
    <recommendedName>
        <fullName evidence="3">Protein XRP2</fullName>
    </recommendedName>
</protein>
<dbReference type="Pfam" id="PF07986">
    <property type="entry name" value="TBCC"/>
    <property type="match status" value="2"/>
</dbReference>
<keyword evidence="9" id="KW-0472">Membrane</keyword>
<evidence type="ECO:0000256" key="2">
    <source>
        <dbReference type="ARBA" id="ARBA00008848"/>
    </source>
</evidence>
<dbReference type="Gene3D" id="3.30.70.141">
    <property type="entry name" value="Nucleoside diphosphate kinase-like domain"/>
    <property type="match status" value="1"/>
</dbReference>
<evidence type="ECO:0000256" key="8">
    <source>
        <dbReference type="ARBA" id="ARBA00023134"/>
    </source>
</evidence>
<dbReference type="STRING" id="1965070.A0A3S3Q1Z5"/>
<keyword evidence="8" id="KW-0342">GTP-binding</keyword>
<keyword evidence="7" id="KW-0547">Nucleotide-binding</keyword>